<evidence type="ECO:0000256" key="2">
    <source>
        <dbReference type="SAM" id="Phobius"/>
    </source>
</evidence>
<evidence type="ECO:0000313" key="4">
    <source>
        <dbReference type="Proteomes" id="UP001320420"/>
    </source>
</evidence>
<name>A0AAN9UY57_9PEZI</name>
<dbReference type="AlphaFoldDB" id="A0AAN9UY57"/>
<keyword evidence="2" id="KW-0812">Transmembrane</keyword>
<comment type="caution">
    <text evidence="3">The sequence shown here is derived from an EMBL/GenBank/DDBJ whole genome shotgun (WGS) entry which is preliminary data.</text>
</comment>
<dbReference type="SUPFAM" id="SSF89372">
    <property type="entry name" value="Fucose-specific lectin"/>
    <property type="match status" value="1"/>
</dbReference>
<dbReference type="EMBL" id="JAKJXP020000001">
    <property type="protein sequence ID" value="KAK7757740.1"/>
    <property type="molecule type" value="Genomic_DNA"/>
</dbReference>
<proteinExistence type="predicted"/>
<keyword evidence="2" id="KW-0472">Membrane</keyword>
<feature type="transmembrane region" description="Helical" evidence="2">
    <location>
        <begin position="146"/>
        <end position="169"/>
    </location>
</feature>
<keyword evidence="4" id="KW-1185">Reference proteome</keyword>
<evidence type="ECO:0000313" key="3">
    <source>
        <dbReference type="EMBL" id="KAK7757740.1"/>
    </source>
</evidence>
<evidence type="ECO:0008006" key="5">
    <source>
        <dbReference type="Google" id="ProtNLM"/>
    </source>
</evidence>
<reference evidence="3 4" key="1">
    <citation type="submission" date="2024-02" db="EMBL/GenBank/DDBJ databases">
        <title>De novo assembly and annotation of 12 fungi associated with fruit tree decline syndrome in Ontario, Canada.</title>
        <authorList>
            <person name="Sulman M."/>
            <person name="Ellouze W."/>
            <person name="Ilyukhin E."/>
        </authorList>
    </citation>
    <scope>NUCLEOTIDE SEQUENCE [LARGE SCALE GENOMIC DNA]</scope>
    <source>
        <strain evidence="3 4">M11/M66-122</strain>
    </source>
</reference>
<evidence type="ECO:0000256" key="1">
    <source>
        <dbReference type="SAM" id="MobiDB-lite"/>
    </source>
</evidence>
<dbReference type="Proteomes" id="UP001320420">
    <property type="component" value="Unassembled WGS sequence"/>
</dbReference>
<protein>
    <recommendedName>
        <fullName evidence="5">Fucose-specific lectin</fullName>
    </recommendedName>
</protein>
<accession>A0AAN9UY57</accession>
<dbReference type="Gene3D" id="2.120.10.70">
    <property type="entry name" value="Fucose-specific lectin"/>
    <property type="match status" value="1"/>
</dbReference>
<organism evidence="3 4">
    <name type="scientific">Diatrype stigma</name>
    <dbReference type="NCBI Taxonomy" id="117547"/>
    <lineage>
        <taxon>Eukaryota</taxon>
        <taxon>Fungi</taxon>
        <taxon>Dikarya</taxon>
        <taxon>Ascomycota</taxon>
        <taxon>Pezizomycotina</taxon>
        <taxon>Sordariomycetes</taxon>
        <taxon>Xylariomycetidae</taxon>
        <taxon>Xylariales</taxon>
        <taxon>Diatrypaceae</taxon>
        <taxon>Diatrype</taxon>
    </lineage>
</organism>
<keyword evidence="2" id="KW-1133">Transmembrane helix</keyword>
<feature type="region of interest" description="Disordered" evidence="1">
    <location>
        <begin position="92"/>
        <end position="113"/>
    </location>
</feature>
<sequence>MAYQQPGAEFYSGLEVDDRVYHSQGPEVVAVDRENLPEVDHYRENLPEVNHYANAPLSAGAYSNGTYSTVHSPQATTTYPLARTKEDLPYGAAGYGSEQPLPPLPPSSAHGEAGALGAAGAAGAGAAGGAAAASEPRICGVRRKAFLFLITLAAVVIVAVVIGVSVGVVTANHRIAEAKSKDSGDAAGSADGPPNEIRLDTRIATTNFTDEVGNENYLVVYQLYSGAIWYVTQIYISYPEIMTVVEIAWANLCAVYMSTYNSSESQSKWLVSPVVDGKTGSLSLDDVQNGTSFAIDTYMDATDRLLHLYWQAPDDKVKSARFDSFSTETTHNAQDWYEAPASDLYVASAGSPLASYGRECTDAPCPQWSYLFYQEDDKFEGAGLDPGGQWEVLGPSLGASSGGFDSNSVTPPGANTTSLALTMQRADAGADGFRSLSLFYRAGSGVLAQIIYERNTPQGAYRGYALPREDLGARTGVAAFTTGTNDTQSGNSTAEPLGFQVLTADPDASDRTVQLTYYRDDAWAVADQEVAELVDCAPLATLAANRARRVYCVVESDDNKAEIVEFAWNASPEADAQTYTSYRRVGTVNTTVEL</sequence>
<gene>
    <name evidence="3" type="ORF">SLS62_000118</name>
</gene>